<evidence type="ECO:0000313" key="3">
    <source>
        <dbReference type="Proteomes" id="UP000469890"/>
    </source>
</evidence>
<evidence type="ECO:0000256" key="1">
    <source>
        <dbReference type="SAM" id="SignalP"/>
    </source>
</evidence>
<protein>
    <submittedName>
        <fullName evidence="2">Uncharacterized protein</fullName>
    </submittedName>
</protein>
<reference evidence="2 3" key="1">
    <citation type="submission" date="2019-09" db="EMBL/GenBank/DDBJ databases">
        <authorList>
            <consortium name="DOE Joint Genome Institute"/>
            <person name="Mondo S.J."/>
            <person name="Navarro-Mendoza M.I."/>
            <person name="Perez-Arques C."/>
            <person name="Panchal S."/>
            <person name="Nicolas F.E."/>
            <person name="Ganguly P."/>
            <person name="Pangilinan J."/>
            <person name="Grigoriev I."/>
            <person name="Heitman J."/>
            <person name="Sanya K."/>
            <person name="Garre V."/>
        </authorList>
    </citation>
    <scope>NUCLEOTIDE SEQUENCE [LARGE SCALE GENOMIC DNA]</scope>
    <source>
        <strain evidence="2 3">MU402</strain>
    </source>
</reference>
<proteinExistence type="predicted"/>
<dbReference type="EMBL" id="JAAECE010000001">
    <property type="protein sequence ID" value="KAF1806401.1"/>
    <property type="molecule type" value="Genomic_DNA"/>
</dbReference>
<dbReference type="Proteomes" id="UP000469890">
    <property type="component" value="Unassembled WGS sequence"/>
</dbReference>
<feature type="signal peptide" evidence="1">
    <location>
        <begin position="1"/>
        <end position="24"/>
    </location>
</feature>
<organism evidence="2 3">
    <name type="scientific">Mucor circinelloides f. lusitanicus</name>
    <name type="common">Mucor racemosus var. lusitanicus</name>
    <dbReference type="NCBI Taxonomy" id="29924"/>
    <lineage>
        <taxon>Eukaryota</taxon>
        <taxon>Fungi</taxon>
        <taxon>Fungi incertae sedis</taxon>
        <taxon>Mucoromycota</taxon>
        <taxon>Mucoromycotina</taxon>
        <taxon>Mucoromycetes</taxon>
        <taxon>Mucorales</taxon>
        <taxon>Mucorineae</taxon>
        <taxon>Mucoraceae</taxon>
        <taxon>Mucor</taxon>
    </lineage>
</organism>
<keyword evidence="1" id="KW-0732">Signal</keyword>
<feature type="chain" id="PRO_5034092231" evidence="1">
    <location>
        <begin position="25"/>
        <end position="185"/>
    </location>
</feature>
<name>A0A8H4F507_MUCCL</name>
<gene>
    <name evidence="2" type="ORF">FB192DRAFT_1337839</name>
</gene>
<evidence type="ECO:0000313" key="2">
    <source>
        <dbReference type="EMBL" id="KAF1806401.1"/>
    </source>
</evidence>
<sequence length="185" mass="18491">MSVMLMKLVIVWIAPAHVTDESKAFVFDCKSCGTCGTVKIDVAAVVVAVLVVAGGNVLPAEVVVVAAVLVGAEVVVAAVFVGARVVAAVVVGTGLATVFACVTAGAGADDVAAVVAGAGAGGVDIDIDTGLGAIDTDTYDKRTVSCFLVIFDSIIASFSMDDGVARGDVFSSTEPVSPFAMYPPF</sequence>
<accession>A0A8H4F507</accession>
<comment type="caution">
    <text evidence="2">The sequence shown here is derived from an EMBL/GenBank/DDBJ whole genome shotgun (WGS) entry which is preliminary data.</text>
</comment>
<dbReference type="AlphaFoldDB" id="A0A8H4F507"/>